<keyword evidence="1" id="KW-0862">Zinc</keyword>
<comment type="caution">
    <text evidence="3">The sequence shown here is derived from an EMBL/GenBank/DDBJ whole genome shotgun (WGS) entry which is preliminary data.</text>
</comment>
<feature type="domain" description="SWIM-type" evidence="2">
    <location>
        <begin position="53"/>
        <end position="86"/>
    </location>
</feature>
<dbReference type="PROSITE" id="PS50966">
    <property type="entry name" value="ZF_SWIM"/>
    <property type="match status" value="2"/>
</dbReference>
<dbReference type="RefSeq" id="WP_271195827.1">
    <property type="nucleotide sequence ID" value="NZ_BSFN01000007.1"/>
</dbReference>
<keyword evidence="4" id="KW-1185">Reference proteome</keyword>
<reference evidence="3" key="2">
    <citation type="submission" date="2023-01" db="EMBL/GenBank/DDBJ databases">
        <authorList>
            <person name="Sun Q."/>
            <person name="Evtushenko L."/>
        </authorList>
    </citation>
    <scope>NUCLEOTIDE SEQUENCE</scope>
    <source>
        <strain evidence="3">VKM B-2935</strain>
    </source>
</reference>
<evidence type="ECO:0000259" key="2">
    <source>
        <dbReference type="PROSITE" id="PS50966"/>
    </source>
</evidence>
<feature type="domain" description="SWIM-type" evidence="2">
    <location>
        <begin position="160"/>
        <end position="193"/>
    </location>
</feature>
<dbReference type="EMBL" id="BSFN01000007">
    <property type="protein sequence ID" value="GLK89631.1"/>
    <property type="molecule type" value="Genomic_DNA"/>
</dbReference>
<keyword evidence="1" id="KW-0479">Metal-binding</keyword>
<dbReference type="InterPro" id="IPR007527">
    <property type="entry name" value="Znf_SWIM"/>
</dbReference>
<gene>
    <name evidence="3" type="ORF">GCM10017655_26930</name>
</gene>
<reference evidence="3" key="1">
    <citation type="journal article" date="2014" name="Int. J. Syst. Evol. Microbiol.">
        <title>Complete genome sequence of Corynebacterium casei LMG S-19264T (=DSM 44701T), isolated from a smear-ripened cheese.</title>
        <authorList>
            <consortium name="US DOE Joint Genome Institute (JGI-PGF)"/>
            <person name="Walter F."/>
            <person name="Albersmeier A."/>
            <person name="Kalinowski J."/>
            <person name="Ruckert C."/>
        </authorList>
    </citation>
    <scope>NUCLEOTIDE SEQUENCE</scope>
    <source>
        <strain evidence="3">VKM B-2935</strain>
    </source>
</reference>
<protein>
    <recommendedName>
        <fullName evidence="2">SWIM-type domain-containing protein</fullName>
    </recommendedName>
</protein>
<name>A0A9W6K7F7_9PSED</name>
<dbReference type="AlphaFoldDB" id="A0A9W6K7F7"/>
<evidence type="ECO:0000313" key="3">
    <source>
        <dbReference type="EMBL" id="GLK89631.1"/>
    </source>
</evidence>
<dbReference type="Proteomes" id="UP001143328">
    <property type="component" value="Unassembled WGS sequence"/>
</dbReference>
<keyword evidence="1" id="KW-0863">Zinc-finger</keyword>
<dbReference type="GO" id="GO:0008270">
    <property type="term" value="F:zinc ion binding"/>
    <property type="evidence" value="ECO:0007669"/>
    <property type="project" value="UniProtKB-KW"/>
</dbReference>
<accession>A0A9W6K7F7</accession>
<sequence length="546" mass="59710">MSLQLWLSAITDETLEAWANKGLLRRGYKLLDGQTPAQWLLQDEHAQAQMDGFEQQVGGVGFERLRCSCPALGSCHHLLAFVLGLRARLASQLAQAAGSAAPSALALAEPWLIADAQRRKELLGQPALTKAQRWQAQGITAECNLDAQRLVARIDVSGEFTLSIPRAVGLAGSVCSCGEHRCAHRALVVLQLTRQATPEVVAEQAEALNDSQHQALQTLDQWLLELTTLGMAGASAMLVARGDALATTLQQADLPLPGRLLARLVRALDDERLSLVGSTVRQARLQLAQLLAFRRALARTPLPQPLPELAGVHRKRYQPVSQLELLCVGAECWTTASGFAGYSLYFLNPSSGGFYTFSQSRSQALNPGWQATQAFAEDLFCGRPLRHLLGKRCQLLKGWVSSEGRLSGREGSQLQVGEAVTMEELGAYAQSPASRMQVFAEHRRRWLYRNDPQPLALIAAHVVTAPQFERFGQRWQGEAMDDTGQPLRIVLPAHPLTAKAALCLSQPRHGVTLLLGRWTVEGDCPTLYPVVVIDNNGQQLLFCEAR</sequence>
<proteinExistence type="predicted"/>
<evidence type="ECO:0000256" key="1">
    <source>
        <dbReference type="PROSITE-ProRule" id="PRU00325"/>
    </source>
</evidence>
<organism evidence="3 4">
    <name type="scientific">Pseudomonas turukhanskensis</name>
    <dbReference type="NCBI Taxonomy" id="1806536"/>
    <lineage>
        <taxon>Bacteria</taxon>
        <taxon>Pseudomonadati</taxon>
        <taxon>Pseudomonadota</taxon>
        <taxon>Gammaproteobacteria</taxon>
        <taxon>Pseudomonadales</taxon>
        <taxon>Pseudomonadaceae</taxon>
        <taxon>Pseudomonas</taxon>
    </lineage>
</organism>
<evidence type="ECO:0000313" key="4">
    <source>
        <dbReference type="Proteomes" id="UP001143328"/>
    </source>
</evidence>